<evidence type="ECO:0000259" key="2">
    <source>
        <dbReference type="Pfam" id="PF04909"/>
    </source>
</evidence>
<dbReference type="GO" id="GO:0019748">
    <property type="term" value="P:secondary metabolic process"/>
    <property type="evidence" value="ECO:0007669"/>
    <property type="project" value="TreeGrafter"/>
</dbReference>
<name>A0A1V5SRI4_9BACT</name>
<dbReference type="Pfam" id="PF04909">
    <property type="entry name" value="Amidohydro_2"/>
    <property type="match status" value="1"/>
</dbReference>
<feature type="domain" description="Amidohydrolase-related" evidence="2">
    <location>
        <begin position="69"/>
        <end position="301"/>
    </location>
</feature>
<evidence type="ECO:0000313" key="3">
    <source>
        <dbReference type="EMBL" id="OQA57149.1"/>
    </source>
</evidence>
<evidence type="ECO:0000256" key="1">
    <source>
        <dbReference type="ARBA" id="ARBA00023239"/>
    </source>
</evidence>
<dbReference type="EMBL" id="MWBQ01000096">
    <property type="protein sequence ID" value="OQA57149.1"/>
    <property type="molecule type" value="Genomic_DNA"/>
</dbReference>
<dbReference type="InterPro" id="IPR032466">
    <property type="entry name" value="Metal_Hydrolase"/>
</dbReference>
<comment type="caution">
    <text evidence="3">The sequence shown here is derived from an EMBL/GenBank/DDBJ whole genome shotgun (WGS) entry which is preliminary data.</text>
</comment>
<dbReference type="PANTHER" id="PTHR21240:SF28">
    <property type="entry name" value="ISO-OROTATE DECARBOXYLASE (EUROFUNG)"/>
    <property type="match status" value="1"/>
</dbReference>
<dbReference type="Gene3D" id="3.20.20.140">
    <property type="entry name" value="Metal-dependent hydrolases"/>
    <property type="match status" value="1"/>
</dbReference>
<proteinExistence type="predicted"/>
<dbReference type="Proteomes" id="UP000485569">
    <property type="component" value="Unassembled WGS sequence"/>
</dbReference>
<sequence length="305" mass="35834">MEHSVEELLTMMDEMNVGVIVDLDGMENKEMLITHIERFKAKAPDRFYHMGGIDWSKWEEKGSKFGDWAAKQVEEQVKLGASGIKIWKNLGLHIKDPQGNLVKVDDPRLDPIFETAASLKIPVYMHISDPVAFFDPVDQFNERIDDLGEHPEWSFFGPQFPSFLEVIEQFANRIRRHKKTQFIGCHVASYAENLTWVSSLLDECPNLCVDISERIGELGRQPYTTRKFFIQYADRIIFGIDRLPDKVWYQIYARFLETDDEYFNYDPTYPPRQGRWFIYGIYLPDEVLGKVYYKNLSRILRINKQ</sequence>
<dbReference type="GO" id="GO:0016787">
    <property type="term" value="F:hydrolase activity"/>
    <property type="evidence" value="ECO:0007669"/>
    <property type="project" value="UniProtKB-KW"/>
</dbReference>
<dbReference type="PANTHER" id="PTHR21240">
    <property type="entry name" value="2-AMINO-3-CARBOXYLMUCONATE-6-SEMIALDEHYDE DECARBOXYLASE"/>
    <property type="match status" value="1"/>
</dbReference>
<dbReference type="InterPro" id="IPR006680">
    <property type="entry name" value="Amidohydro-rel"/>
</dbReference>
<dbReference type="SUPFAM" id="SSF51556">
    <property type="entry name" value="Metallo-dependent hydrolases"/>
    <property type="match status" value="1"/>
</dbReference>
<accession>A0A1V5SRI4</accession>
<dbReference type="InterPro" id="IPR032465">
    <property type="entry name" value="ACMSD"/>
</dbReference>
<keyword evidence="1" id="KW-0456">Lyase</keyword>
<organism evidence="3">
    <name type="scientific">Candidatus Atribacter allofermentans</name>
    <dbReference type="NCBI Taxonomy" id="1852833"/>
    <lineage>
        <taxon>Bacteria</taxon>
        <taxon>Pseudomonadati</taxon>
        <taxon>Atribacterota</taxon>
        <taxon>Atribacteria</taxon>
        <taxon>Atribacterales</taxon>
        <taxon>Atribacteraceae</taxon>
        <taxon>Atribacter</taxon>
    </lineage>
</organism>
<dbReference type="GO" id="GO:0005737">
    <property type="term" value="C:cytoplasm"/>
    <property type="evidence" value="ECO:0007669"/>
    <property type="project" value="TreeGrafter"/>
</dbReference>
<keyword evidence="3" id="KW-0378">Hydrolase</keyword>
<dbReference type="GO" id="GO:0016831">
    <property type="term" value="F:carboxy-lyase activity"/>
    <property type="evidence" value="ECO:0007669"/>
    <property type="project" value="InterPro"/>
</dbReference>
<dbReference type="AlphaFoldDB" id="A0A1V5SRI4"/>
<gene>
    <name evidence="3" type="ORF">BWY41_01346</name>
</gene>
<protein>
    <submittedName>
        <fullName evidence="3">Amidohydrolase</fullName>
    </submittedName>
</protein>
<reference evidence="3" key="1">
    <citation type="submission" date="2017-02" db="EMBL/GenBank/DDBJ databases">
        <title>Delving into the versatile metabolic prowess of the omnipresent phylum Bacteroidetes.</title>
        <authorList>
            <person name="Nobu M.K."/>
            <person name="Mei R."/>
            <person name="Narihiro T."/>
            <person name="Kuroda K."/>
            <person name="Liu W.-T."/>
        </authorList>
    </citation>
    <scope>NUCLEOTIDE SEQUENCE</scope>
    <source>
        <strain evidence="3">ADurb.Bin276</strain>
    </source>
</reference>